<feature type="signal peptide" evidence="2">
    <location>
        <begin position="1"/>
        <end position="38"/>
    </location>
</feature>
<dbReference type="PANTHER" id="PTHR48081">
    <property type="entry name" value="AB HYDROLASE SUPERFAMILY PROTEIN C4A8.06C"/>
    <property type="match status" value="1"/>
</dbReference>
<keyword evidence="5" id="KW-1185">Reference proteome</keyword>
<gene>
    <name evidence="4" type="ORF">Q5H94_06100</name>
</gene>
<name>A0ABT8ZWD7_9SPHN</name>
<protein>
    <submittedName>
        <fullName evidence="4">Alpha/beta hydrolase</fullName>
    </submittedName>
</protein>
<dbReference type="InterPro" id="IPR050300">
    <property type="entry name" value="GDXG_lipolytic_enzyme"/>
</dbReference>
<dbReference type="RefSeq" id="WP_304560347.1">
    <property type="nucleotide sequence ID" value="NZ_JAUQSZ010000003.1"/>
</dbReference>
<keyword evidence="2" id="KW-0732">Signal</keyword>
<dbReference type="Pfam" id="PF07859">
    <property type="entry name" value="Abhydrolase_3"/>
    <property type="match status" value="1"/>
</dbReference>
<evidence type="ECO:0000259" key="3">
    <source>
        <dbReference type="Pfam" id="PF07859"/>
    </source>
</evidence>
<evidence type="ECO:0000313" key="5">
    <source>
        <dbReference type="Proteomes" id="UP001176468"/>
    </source>
</evidence>
<organism evidence="4 5">
    <name type="scientific">Sphingomonas immobilis</name>
    <dbReference type="NCBI Taxonomy" id="3063997"/>
    <lineage>
        <taxon>Bacteria</taxon>
        <taxon>Pseudomonadati</taxon>
        <taxon>Pseudomonadota</taxon>
        <taxon>Alphaproteobacteria</taxon>
        <taxon>Sphingomonadales</taxon>
        <taxon>Sphingomonadaceae</taxon>
        <taxon>Sphingomonas</taxon>
    </lineage>
</organism>
<sequence>MSRLFDLGASRKQDHHTMFRIKFVSAASILALAAPVFAQSPVSPNAAPPPPPMKTMVMPVPAAADMQAVLDQLQALGAKPIEMLTPVKARIQPSAADAARAVMRMKGISTAPDPAVATMDMPYGADPMQFARIYKPAGGPNGQPMPVIVYYHGGGWVIADVTTYDATPRLMSKQLNAIVVSVEYRHAPEAKFPAQHDDAAAAYRWVLQNAGSWGGDSARIALAGESAGGNLAVATAIYARDNNLTAPLHVLAVYPIANSGMTLLSRSDSANAKPLNTTMLKWFGYYYSNTMADQMDPRINLVKADLHGLPPTTIVNAQIDPLRSDGETLAEAMRGAGDKVEQRTFPGVTHEFFGMGTIVRGAYDAEMYAIGRLGKSFDKAR</sequence>
<dbReference type="EMBL" id="JAUQSZ010000003">
    <property type="protein sequence ID" value="MDO7841890.1"/>
    <property type="molecule type" value="Genomic_DNA"/>
</dbReference>
<reference evidence="4" key="1">
    <citation type="submission" date="2023-07" db="EMBL/GenBank/DDBJ databases">
        <authorList>
            <person name="Kim M.K."/>
        </authorList>
    </citation>
    <scope>NUCLEOTIDE SEQUENCE</scope>
    <source>
        <strain evidence="4">CA1-15</strain>
    </source>
</reference>
<evidence type="ECO:0000313" key="4">
    <source>
        <dbReference type="EMBL" id="MDO7841890.1"/>
    </source>
</evidence>
<feature type="domain" description="Alpha/beta hydrolase fold-3" evidence="3">
    <location>
        <begin position="148"/>
        <end position="353"/>
    </location>
</feature>
<comment type="caution">
    <text evidence="4">The sequence shown here is derived from an EMBL/GenBank/DDBJ whole genome shotgun (WGS) entry which is preliminary data.</text>
</comment>
<dbReference type="InterPro" id="IPR013094">
    <property type="entry name" value="AB_hydrolase_3"/>
</dbReference>
<dbReference type="Gene3D" id="3.40.50.1820">
    <property type="entry name" value="alpha/beta hydrolase"/>
    <property type="match status" value="1"/>
</dbReference>
<evidence type="ECO:0000256" key="1">
    <source>
        <dbReference type="ARBA" id="ARBA00022801"/>
    </source>
</evidence>
<dbReference type="InterPro" id="IPR029058">
    <property type="entry name" value="AB_hydrolase_fold"/>
</dbReference>
<dbReference type="GO" id="GO:0016787">
    <property type="term" value="F:hydrolase activity"/>
    <property type="evidence" value="ECO:0007669"/>
    <property type="project" value="UniProtKB-KW"/>
</dbReference>
<evidence type="ECO:0000256" key="2">
    <source>
        <dbReference type="SAM" id="SignalP"/>
    </source>
</evidence>
<keyword evidence="1 4" id="KW-0378">Hydrolase</keyword>
<dbReference type="PANTHER" id="PTHR48081:SF8">
    <property type="entry name" value="ALPHA_BETA HYDROLASE FOLD-3 DOMAIN-CONTAINING PROTEIN-RELATED"/>
    <property type="match status" value="1"/>
</dbReference>
<accession>A0ABT8ZWD7</accession>
<dbReference type="Proteomes" id="UP001176468">
    <property type="component" value="Unassembled WGS sequence"/>
</dbReference>
<dbReference type="SUPFAM" id="SSF53474">
    <property type="entry name" value="alpha/beta-Hydrolases"/>
    <property type="match status" value="1"/>
</dbReference>
<feature type="chain" id="PRO_5045290486" evidence="2">
    <location>
        <begin position="39"/>
        <end position="381"/>
    </location>
</feature>
<proteinExistence type="predicted"/>